<evidence type="ECO:0000313" key="1">
    <source>
        <dbReference type="EMBL" id="KAG5174995.1"/>
    </source>
</evidence>
<reference evidence="1" key="1">
    <citation type="submission" date="2021-02" db="EMBL/GenBank/DDBJ databases">
        <title>First Annotated Genome of the Yellow-green Alga Tribonema minus.</title>
        <authorList>
            <person name="Mahan K.M."/>
        </authorList>
    </citation>
    <scope>NUCLEOTIDE SEQUENCE</scope>
    <source>
        <strain evidence="1">UTEX B ZZ1240</strain>
    </source>
</reference>
<comment type="caution">
    <text evidence="1">The sequence shown here is derived from an EMBL/GenBank/DDBJ whole genome shotgun (WGS) entry which is preliminary data.</text>
</comment>
<dbReference type="Proteomes" id="UP000664859">
    <property type="component" value="Unassembled WGS sequence"/>
</dbReference>
<proteinExistence type="predicted"/>
<dbReference type="EMBL" id="JAFCMP010000556">
    <property type="protein sequence ID" value="KAG5174995.1"/>
    <property type="molecule type" value="Genomic_DNA"/>
</dbReference>
<organism evidence="1 2">
    <name type="scientific">Tribonema minus</name>
    <dbReference type="NCBI Taxonomy" id="303371"/>
    <lineage>
        <taxon>Eukaryota</taxon>
        <taxon>Sar</taxon>
        <taxon>Stramenopiles</taxon>
        <taxon>Ochrophyta</taxon>
        <taxon>PX clade</taxon>
        <taxon>Xanthophyceae</taxon>
        <taxon>Tribonematales</taxon>
        <taxon>Tribonemataceae</taxon>
        <taxon>Tribonema</taxon>
    </lineage>
</organism>
<evidence type="ECO:0000313" key="2">
    <source>
        <dbReference type="Proteomes" id="UP000664859"/>
    </source>
</evidence>
<gene>
    <name evidence="1" type="ORF">JKP88DRAFT_250517</name>
</gene>
<dbReference type="AlphaFoldDB" id="A0A835YJY8"/>
<accession>A0A835YJY8</accession>
<name>A0A835YJY8_9STRA</name>
<protein>
    <submittedName>
        <fullName evidence="1">Uncharacterized protein</fullName>
    </submittedName>
</protein>
<sequence>MMVALRDSLQSSFTRPFIQSFLGPADRARQRQVQACLRESAPTCLSAERDVSGAWRIARVSGMIVPLDSTPGDLTAVTLSADDVGILGVFYRRRRTRRAVDVDSNNANAGILAAVHESARAVLWAQQLSSRERAACWHKFGPPWPDSGINLCMDADSHERCAFLSLLLLALRPELSRFEVRTNRALALFGGAELAARDRLRRPRGGAAPESERAGEASVWALQHVDPPAPGDGRILEVIAAVMAARRAGRSDSDWQPLGVVVELRYRGPVRDPVGYAASFGMIEARMGMYDYWHFRTPAQDPRAIELRVTRWEFGSWNIQFSSLGAYDGEGEIGGGGESDGDHEDE</sequence>
<keyword evidence="2" id="KW-1185">Reference proteome</keyword>